<dbReference type="InterPro" id="IPR001356">
    <property type="entry name" value="HD"/>
</dbReference>
<proteinExistence type="predicted"/>
<dbReference type="Proteomes" id="UP000750197">
    <property type="component" value="Unassembled WGS sequence"/>
</dbReference>
<dbReference type="PROSITE" id="PS50071">
    <property type="entry name" value="HOMEOBOX_2"/>
    <property type="match status" value="1"/>
</dbReference>
<keyword evidence="2" id="KW-0238">DNA-binding</keyword>
<reference evidence="2" key="1">
    <citation type="submission" date="2021-05" db="EMBL/GenBank/DDBJ databases">
        <title>Genomic insights into ecological role and evolution of a novel Thermoplasmata order Candidatus Sysuiplasmatales.</title>
        <authorList>
            <person name="Yuan Y."/>
        </authorList>
    </citation>
    <scope>NUCLEOTIDE SEQUENCE</scope>
    <source>
        <strain evidence="2">TUT19-bin139</strain>
    </source>
</reference>
<dbReference type="GO" id="GO:0003677">
    <property type="term" value="F:DNA binding"/>
    <property type="evidence" value="ECO:0007669"/>
    <property type="project" value="UniProtKB-KW"/>
</dbReference>
<gene>
    <name evidence="2" type="ORF">KIY12_10080</name>
</gene>
<accession>A0A8J7YRA6</accession>
<comment type="caution">
    <text evidence="2">The sequence shown here is derived from an EMBL/GenBank/DDBJ whole genome shotgun (WGS) entry which is preliminary data.</text>
</comment>
<organism evidence="2 3">
    <name type="scientific">Candidatus Sysuiplasma superficiale</name>
    <dbReference type="NCBI Taxonomy" id="2823368"/>
    <lineage>
        <taxon>Archaea</taxon>
        <taxon>Methanobacteriati</taxon>
        <taxon>Thermoplasmatota</taxon>
        <taxon>Thermoplasmata</taxon>
        <taxon>Candidatus Sysuiplasmatales</taxon>
        <taxon>Candidatus Sysuiplasmataceae</taxon>
        <taxon>Candidatus Sysuiplasma</taxon>
    </lineage>
</organism>
<dbReference type="CDD" id="cd00086">
    <property type="entry name" value="homeodomain"/>
    <property type="match status" value="1"/>
</dbReference>
<evidence type="ECO:0000259" key="1">
    <source>
        <dbReference type="PROSITE" id="PS50071"/>
    </source>
</evidence>
<dbReference type="AlphaFoldDB" id="A0A8J7YRA6"/>
<dbReference type="SUPFAM" id="SSF46689">
    <property type="entry name" value="Homeodomain-like"/>
    <property type="match status" value="1"/>
</dbReference>
<dbReference type="Gene3D" id="1.10.10.60">
    <property type="entry name" value="Homeodomain-like"/>
    <property type="match status" value="1"/>
</dbReference>
<evidence type="ECO:0000313" key="2">
    <source>
        <dbReference type="EMBL" id="MBX8645045.1"/>
    </source>
</evidence>
<feature type="domain" description="Homeobox" evidence="1">
    <location>
        <begin position="14"/>
        <end position="65"/>
    </location>
</feature>
<dbReference type="EMBL" id="JAHEAC010000153">
    <property type="protein sequence ID" value="MBX8645045.1"/>
    <property type="molecule type" value="Genomic_DNA"/>
</dbReference>
<dbReference type="Pfam" id="PF00046">
    <property type="entry name" value="Homeodomain"/>
    <property type="match status" value="1"/>
</dbReference>
<dbReference type="InterPro" id="IPR009057">
    <property type="entry name" value="Homeodomain-like_sf"/>
</dbReference>
<keyword evidence="2" id="KW-0371">Homeobox</keyword>
<protein>
    <submittedName>
        <fullName evidence="2">Homeobox domain-containing protein</fullName>
    </submittedName>
</protein>
<evidence type="ECO:0000313" key="3">
    <source>
        <dbReference type="Proteomes" id="UP000750197"/>
    </source>
</evidence>
<dbReference type="SMART" id="SM00389">
    <property type="entry name" value="HOX"/>
    <property type="match status" value="1"/>
</dbReference>
<name>A0A8J7YRA6_9ARCH</name>
<sequence length="74" mass="8584">MEGIATSLPIDPRNERPWARHRISPLQRHVLERSYVTCRKPCPEDRHFLASLIGLSQQQVTTWYKMSLPSPVNS</sequence>